<reference evidence="2 3" key="1">
    <citation type="submission" date="2019-09" db="EMBL/GenBank/DDBJ databases">
        <title>Genome Sequences of Streptomyces kaniharaensis ATCC 21070.</title>
        <authorList>
            <person name="Zhu W."/>
            <person name="De Crecy-Lagard V."/>
            <person name="Richards N.G."/>
        </authorList>
    </citation>
    <scope>NUCLEOTIDE SEQUENCE [LARGE SCALE GENOMIC DNA]</scope>
    <source>
        <strain evidence="2 3">SF-557</strain>
    </source>
</reference>
<proteinExistence type="predicted"/>
<evidence type="ECO:0000256" key="1">
    <source>
        <dbReference type="SAM" id="MobiDB-lite"/>
    </source>
</evidence>
<protein>
    <submittedName>
        <fullName evidence="2">Uncharacterized protein</fullName>
    </submittedName>
</protein>
<comment type="caution">
    <text evidence="2">The sequence shown here is derived from an EMBL/GenBank/DDBJ whole genome shotgun (WGS) entry which is preliminary data.</text>
</comment>
<evidence type="ECO:0000313" key="2">
    <source>
        <dbReference type="EMBL" id="MQS15852.1"/>
    </source>
</evidence>
<accession>A0A6N7KW37</accession>
<feature type="region of interest" description="Disordered" evidence="1">
    <location>
        <begin position="1"/>
        <end position="35"/>
    </location>
</feature>
<dbReference type="RefSeq" id="WP_153465583.1">
    <property type="nucleotide sequence ID" value="NZ_WBOF01000001.1"/>
</dbReference>
<name>A0A6N7KW37_9ACTN</name>
<feature type="compositionally biased region" description="Basic and acidic residues" evidence="1">
    <location>
        <begin position="9"/>
        <end position="29"/>
    </location>
</feature>
<keyword evidence="3" id="KW-1185">Reference proteome</keyword>
<dbReference type="OrthoDB" id="1444191at2"/>
<gene>
    <name evidence="2" type="ORF">F7Q99_27195</name>
</gene>
<evidence type="ECO:0000313" key="3">
    <source>
        <dbReference type="Proteomes" id="UP000450000"/>
    </source>
</evidence>
<dbReference type="EMBL" id="WBOF01000001">
    <property type="protein sequence ID" value="MQS15852.1"/>
    <property type="molecule type" value="Genomic_DNA"/>
</dbReference>
<feature type="region of interest" description="Disordered" evidence="1">
    <location>
        <begin position="126"/>
        <end position="155"/>
    </location>
</feature>
<sequence>MTQHFETPGADRADRDPAATEHRATDAEARAGLADRAAERLSAELRRYGRRIDELGTTLAAQAAADRRERQAAAAHSAPSEPGPSDNSPWHGRSSATGLTLIVAGHATDPGLADTSIPGGWPMVNHGKGWEVDRGPHRVPYSPHPHIPTPTEGSG</sequence>
<dbReference type="AlphaFoldDB" id="A0A6N7KW37"/>
<dbReference type="Proteomes" id="UP000450000">
    <property type="component" value="Unassembled WGS sequence"/>
</dbReference>
<organism evidence="2 3">
    <name type="scientific">Streptomyces kaniharaensis</name>
    <dbReference type="NCBI Taxonomy" id="212423"/>
    <lineage>
        <taxon>Bacteria</taxon>
        <taxon>Bacillati</taxon>
        <taxon>Actinomycetota</taxon>
        <taxon>Actinomycetes</taxon>
        <taxon>Kitasatosporales</taxon>
        <taxon>Streptomycetaceae</taxon>
        <taxon>Streptomyces</taxon>
    </lineage>
</organism>
<feature type="region of interest" description="Disordered" evidence="1">
    <location>
        <begin position="62"/>
        <end position="97"/>
    </location>
</feature>